<dbReference type="EMBL" id="WHWB01034429">
    <property type="protein sequence ID" value="KAJ7410019.1"/>
    <property type="molecule type" value="Genomic_DNA"/>
</dbReference>
<comment type="caution">
    <text evidence="1">The sequence shown here is derived from an EMBL/GenBank/DDBJ whole genome shotgun (WGS) entry which is preliminary data.</text>
</comment>
<reference evidence="1" key="1">
    <citation type="submission" date="2019-10" db="EMBL/GenBank/DDBJ databases">
        <authorList>
            <person name="Soares A.E.R."/>
            <person name="Aleixo A."/>
            <person name="Schneider P."/>
            <person name="Miyaki C.Y."/>
            <person name="Schneider M.P."/>
            <person name="Mello C."/>
            <person name="Vasconcelos A.T.R."/>
        </authorList>
    </citation>
    <scope>NUCLEOTIDE SEQUENCE</scope>
    <source>
        <tissue evidence="1">Muscle</tissue>
    </source>
</reference>
<organism evidence="1 2">
    <name type="scientific">Willisornis vidua</name>
    <name type="common">Xingu scale-backed antbird</name>
    <dbReference type="NCBI Taxonomy" id="1566151"/>
    <lineage>
        <taxon>Eukaryota</taxon>
        <taxon>Metazoa</taxon>
        <taxon>Chordata</taxon>
        <taxon>Craniata</taxon>
        <taxon>Vertebrata</taxon>
        <taxon>Euteleostomi</taxon>
        <taxon>Archelosauria</taxon>
        <taxon>Archosauria</taxon>
        <taxon>Dinosauria</taxon>
        <taxon>Saurischia</taxon>
        <taxon>Theropoda</taxon>
        <taxon>Coelurosauria</taxon>
        <taxon>Aves</taxon>
        <taxon>Neognathae</taxon>
        <taxon>Neoaves</taxon>
        <taxon>Telluraves</taxon>
        <taxon>Australaves</taxon>
        <taxon>Passeriformes</taxon>
        <taxon>Thamnophilidae</taxon>
        <taxon>Willisornis</taxon>
    </lineage>
</organism>
<gene>
    <name evidence="1" type="ORF">WISP_111285</name>
</gene>
<accession>A0ABQ9D1L3</accession>
<protein>
    <recommendedName>
        <fullName evidence="3">Rna-directed dna polymerase from mobile element jockey-like</fullName>
    </recommendedName>
</protein>
<evidence type="ECO:0000313" key="1">
    <source>
        <dbReference type="EMBL" id="KAJ7410019.1"/>
    </source>
</evidence>
<proteinExistence type="predicted"/>
<dbReference type="PANTHER" id="PTHR33332">
    <property type="entry name" value="REVERSE TRANSCRIPTASE DOMAIN-CONTAINING PROTEIN"/>
    <property type="match status" value="1"/>
</dbReference>
<evidence type="ECO:0008006" key="3">
    <source>
        <dbReference type="Google" id="ProtNLM"/>
    </source>
</evidence>
<name>A0ABQ9D1L3_9PASS</name>
<keyword evidence="2" id="KW-1185">Reference proteome</keyword>
<dbReference type="Proteomes" id="UP001145742">
    <property type="component" value="Unassembled WGS sequence"/>
</dbReference>
<sequence length="115" mass="13273">MRFNKAKCKVLHMGQGNARYQHKLQNEWIKSRSAEKDFGVLMNDSLDMSQQCTFAGKTANYILGCIKKSGASRLRKVVLPFNSTLMRAHLECTVQVWSTQHKKYLLKPLEDNQRV</sequence>
<evidence type="ECO:0000313" key="2">
    <source>
        <dbReference type="Proteomes" id="UP001145742"/>
    </source>
</evidence>